<dbReference type="Gene3D" id="2.120.10.30">
    <property type="entry name" value="TolB, C-terminal domain"/>
    <property type="match status" value="2"/>
</dbReference>
<dbReference type="PANTHER" id="PTHR43135">
    <property type="entry name" value="ALPHA-D-RIBOSE 1-METHYLPHOSPHONATE 5-TRIPHOSPHATE DIPHOSPHATASE"/>
    <property type="match status" value="1"/>
</dbReference>
<reference evidence="3" key="1">
    <citation type="journal article" date="2019" name="Int. J. Syst. Evol. Microbiol.">
        <title>The Global Catalogue of Microorganisms (GCM) 10K type strain sequencing project: providing services to taxonomists for standard genome sequencing and annotation.</title>
        <authorList>
            <consortium name="The Broad Institute Genomics Platform"/>
            <consortium name="The Broad Institute Genome Sequencing Center for Infectious Disease"/>
            <person name="Wu L."/>
            <person name="Ma J."/>
        </authorList>
    </citation>
    <scope>NUCLEOTIDE SEQUENCE [LARGE SCALE GENOMIC DNA]</scope>
    <source>
        <strain evidence="3">CCUG 52537</strain>
    </source>
</reference>
<protein>
    <submittedName>
        <fullName evidence="2">Amidohydrolase family protein</fullName>
    </submittedName>
</protein>
<evidence type="ECO:0000313" key="2">
    <source>
        <dbReference type="EMBL" id="MFD0847238.1"/>
    </source>
</evidence>
<dbReference type="Proteomes" id="UP001597124">
    <property type="component" value="Unassembled WGS sequence"/>
</dbReference>
<dbReference type="Gene3D" id="2.30.40.10">
    <property type="entry name" value="Urease, subunit C, domain 1"/>
    <property type="match status" value="2"/>
</dbReference>
<dbReference type="SUPFAM" id="SSF51556">
    <property type="entry name" value="Metallo-dependent hydrolases"/>
    <property type="match status" value="1"/>
</dbReference>
<dbReference type="InterPro" id="IPR051781">
    <property type="entry name" value="Metallo-dep_Hydrolase"/>
</dbReference>
<dbReference type="RefSeq" id="WP_381485808.1">
    <property type="nucleotide sequence ID" value="NZ_JBHTIK010000001.1"/>
</dbReference>
<dbReference type="SUPFAM" id="SSF51338">
    <property type="entry name" value="Composite domain of metallo-dependent hydrolases"/>
    <property type="match status" value="1"/>
</dbReference>
<evidence type="ECO:0000313" key="3">
    <source>
        <dbReference type="Proteomes" id="UP001597124"/>
    </source>
</evidence>
<gene>
    <name evidence="2" type="ORF">ACFQ00_02795</name>
</gene>
<dbReference type="Gene3D" id="3.20.20.140">
    <property type="entry name" value="Metal-dependent hydrolases"/>
    <property type="match status" value="2"/>
</dbReference>
<accession>A0ABW3BZD2</accession>
<name>A0ABW3BZD2_SPHXN</name>
<keyword evidence="3" id="KW-1185">Reference proteome</keyword>
<evidence type="ECO:0000259" key="1">
    <source>
        <dbReference type="Pfam" id="PF01979"/>
    </source>
</evidence>
<comment type="caution">
    <text evidence="2">The sequence shown here is derived from an EMBL/GenBank/DDBJ whole genome shotgun (WGS) entry which is preliminary data.</text>
</comment>
<dbReference type="Pfam" id="PF07676">
    <property type="entry name" value="PD40"/>
    <property type="match status" value="2"/>
</dbReference>
<dbReference type="InterPro" id="IPR011059">
    <property type="entry name" value="Metal-dep_hydrolase_composite"/>
</dbReference>
<dbReference type="EMBL" id="JBHTIK010000001">
    <property type="protein sequence ID" value="MFD0847238.1"/>
    <property type="molecule type" value="Genomic_DNA"/>
</dbReference>
<dbReference type="InterPro" id="IPR006680">
    <property type="entry name" value="Amidohydro-rel"/>
</dbReference>
<dbReference type="SUPFAM" id="SSF82171">
    <property type="entry name" value="DPP6 N-terminal domain-like"/>
    <property type="match status" value="2"/>
</dbReference>
<dbReference type="Pfam" id="PF01979">
    <property type="entry name" value="Amidohydro_1"/>
    <property type="match status" value="1"/>
</dbReference>
<proteinExistence type="predicted"/>
<sequence length="1085" mass="118402">MAVALGLVPQAGAQTQRWNVEDTGEPYRDVMISTSEGTWMSLDVSPDGKTIAFDMLGDIYVIPAAGGEARALHAGRAMQRSPRFSPDGAKLLYISDADGADNLWISNADGSGSRRVTAQTVENVNGPAWGADGGFVAAAKMYADDHRLHGSELRLWDLGGGAGRLLVPAPANTENVHEASFSPDGRYLYYTEKVSPPTVSRVYIDANHSNYAIMRRELETGATEELIRGFGGATTAELSRNGKRLAFVRRVADKTVLFAYDVETREQRPVFDRLDRDAQADFIGQGNYYPRYGWFPDNRHVAIWAGGTLWKVDMDGGRASEIPFRVVQHQRVAEPVRFTHDLAPEQFTVKAVRQLALSRDGALYFNALGRLWRKQGNAAPRRLSHGTALEFEPAVSPDGRRIAYVEWADETGGVLKLANADGKAARTLLASGGVLRSPAFSLDGRRLVYKIDYGDRCLGGHQSKPGLYWMNLTDGQSHYIGPPGNDPMFSPDGTRVYYTVVAYDGENSITSLESVNLAGADKRVHAKTRDADTSEIRISPDLKWIAFRDHQQYWVTAYRETGAPVVFSTASEETPAKRLSAIGGYALTWAGDSSRLIWAIGDRIAAVSPSEAFSVGWTPLRSGSPVGLVVKSDVPAGEVAFVGGRIITMKGEEVIENGTVLVRGNRIAAIGTAADVAVPASAKVVDIAGKTVMPGLVDMHGHIDNCYYTSSGLMPQKQSARYADLAYGVTTNYDPYSSELPTYSMSEMTRTGDMVGPRAIDSGMVAFGRSGKGDNAYVPIASYDDAATLMARKSALGGWIVKSYRQPMRSQRQMLVKAGRDAGVMVDVEGESSFYNNITMLTDGNTNLQHNMPIPNYYDDVVQLMAGARASHTPTLVLLFGELAGENYWYQHSDVWKDSKAQAFVQVTTSGYSPLGTPYGAPPYVRGMTTIHAAEELWDIGFRSVARSMKHLDDAGVRVNVGSHGQFSGLAQHWEMWLLAQGGMSNHRILRAATMNGAETLGIDGQIGSLEPGKLADLIVLDENPLADIRNTNSVRYTMVNGRLYDAYAMDEIGNRSRPRGKFFWEVGVERGGNIIDWKSAWAHQ</sequence>
<dbReference type="InterPro" id="IPR011042">
    <property type="entry name" value="6-blade_b-propeller_TolB-like"/>
</dbReference>
<dbReference type="InterPro" id="IPR032466">
    <property type="entry name" value="Metal_Hydrolase"/>
</dbReference>
<feature type="domain" description="Amidohydrolase-related" evidence="1">
    <location>
        <begin position="952"/>
        <end position="1044"/>
    </location>
</feature>
<dbReference type="PANTHER" id="PTHR43135:SF3">
    <property type="entry name" value="ALPHA-D-RIBOSE 1-METHYLPHOSPHONATE 5-TRIPHOSPHATE DIPHOSPHATASE"/>
    <property type="match status" value="1"/>
</dbReference>
<dbReference type="InterPro" id="IPR011659">
    <property type="entry name" value="WD40"/>
</dbReference>
<organism evidence="2 3">
    <name type="scientific">Sphingosinicella xenopeptidilytica</name>
    <dbReference type="NCBI Taxonomy" id="364098"/>
    <lineage>
        <taxon>Bacteria</taxon>
        <taxon>Pseudomonadati</taxon>
        <taxon>Pseudomonadota</taxon>
        <taxon>Alphaproteobacteria</taxon>
        <taxon>Sphingomonadales</taxon>
        <taxon>Sphingosinicellaceae</taxon>
        <taxon>Sphingosinicella</taxon>
    </lineage>
</organism>
<dbReference type="Pfam" id="PF26549">
    <property type="entry name" value="Tricorn_N"/>
    <property type="match status" value="1"/>
</dbReference>